<accession>A0A4P6XPR9</accession>
<dbReference type="Proteomes" id="UP000292447">
    <property type="component" value="Chromosome IV"/>
</dbReference>
<name>A0A4P6XPR9_9ASCO</name>
<keyword evidence="1" id="KW-0732">Signal</keyword>
<evidence type="ECO:0000313" key="3">
    <source>
        <dbReference type="Proteomes" id="UP000292447"/>
    </source>
</evidence>
<reference evidence="3" key="1">
    <citation type="submission" date="2019-03" db="EMBL/GenBank/DDBJ databases">
        <title>Snf2 controls pulcherriminic acid biosynthesis and connects pigmentation and antifungal activity of the yeast Metschnikowia pulcherrima.</title>
        <authorList>
            <person name="Gore-Lloyd D."/>
            <person name="Sumann I."/>
            <person name="Brachmann A.O."/>
            <person name="Schneeberger K."/>
            <person name="Ortiz-Merino R.A."/>
            <person name="Moreno-Beltran M."/>
            <person name="Schlaefli M."/>
            <person name="Kirner P."/>
            <person name="Santos Kron A."/>
            <person name="Wolfe K.H."/>
            <person name="Piel J."/>
            <person name="Ahrens C.H."/>
            <person name="Henk D."/>
            <person name="Freimoser F.M."/>
        </authorList>
    </citation>
    <scope>NUCLEOTIDE SEQUENCE [LARGE SCALE GENOMIC DNA]</scope>
    <source>
        <strain evidence="3">APC 1.2</strain>
    </source>
</reference>
<proteinExistence type="predicted"/>
<protein>
    <submittedName>
        <fullName evidence="2">Uncharacterized protein</fullName>
    </submittedName>
</protein>
<feature type="chain" id="PRO_5020804090" evidence="1">
    <location>
        <begin position="24"/>
        <end position="229"/>
    </location>
</feature>
<feature type="signal peptide" evidence="1">
    <location>
        <begin position="1"/>
        <end position="23"/>
    </location>
</feature>
<evidence type="ECO:0000313" key="2">
    <source>
        <dbReference type="EMBL" id="QBM89482.1"/>
    </source>
</evidence>
<dbReference type="AlphaFoldDB" id="A0A4P6XPR9"/>
<gene>
    <name evidence="2" type="ORF">METSCH_D05550</name>
</gene>
<organism evidence="2 3">
    <name type="scientific">Metschnikowia aff. pulcherrima</name>
    <dbReference type="NCBI Taxonomy" id="2163413"/>
    <lineage>
        <taxon>Eukaryota</taxon>
        <taxon>Fungi</taxon>
        <taxon>Dikarya</taxon>
        <taxon>Ascomycota</taxon>
        <taxon>Saccharomycotina</taxon>
        <taxon>Pichiomycetes</taxon>
        <taxon>Metschnikowiaceae</taxon>
        <taxon>Metschnikowia</taxon>
    </lineage>
</organism>
<evidence type="ECO:0000256" key="1">
    <source>
        <dbReference type="SAM" id="SignalP"/>
    </source>
</evidence>
<dbReference type="EMBL" id="CP034459">
    <property type="protein sequence ID" value="QBM89482.1"/>
    <property type="molecule type" value="Genomic_DNA"/>
</dbReference>
<sequence>MKVMKSTGIRFLFILAAANLCASISPHFLEFNISSRLTAENTNWGELSVFWCPLEQREAALAVEHLLNFLFVIITAYSKGMFLSMDEFVKIAESIGQELDGITACVKNSPLEDSFILKQLKFVTLTYTAHLEATGYLHYYDLNTTSQQLLRSIIKLNLYLLSLHDSSGAPLIGGHENTLSRSHAFLKIWGNLFQKLTDLPLGMKVLFESHYLRAQNTILYLEKSVSQPR</sequence>
<keyword evidence="3" id="KW-1185">Reference proteome</keyword>